<name>A0A6A7BMI5_9PLEO</name>
<dbReference type="SUPFAM" id="SSF48403">
    <property type="entry name" value="Ankyrin repeat"/>
    <property type="match status" value="1"/>
</dbReference>
<dbReference type="EMBL" id="MU006291">
    <property type="protein sequence ID" value="KAF2855358.1"/>
    <property type="molecule type" value="Genomic_DNA"/>
</dbReference>
<dbReference type="Gene3D" id="1.25.40.20">
    <property type="entry name" value="Ankyrin repeat-containing domain"/>
    <property type="match status" value="1"/>
</dbReference>
<dbReference type="AlphaFoldDB" id="A0A6A7BMI5"/>
<organism evidence="1 2">
    <name type="scientific">Plenodomus tracheiphilus IPT5</name>
    <dbReference type="NCBI Taxonomy" id="1408161"/>
    <lineage>
        <taxon>Eukaryota</taxon>
        <taxon>Fungi</taxon>
        <taxon>Dikarya</taxon>
        <taxon>Ascomycota</taxon>
        <taxon>Pezizomycotina</taxon>
        <taxon>Dothideomycetes</taxon>
        <taxon>Pleosporomycetidae</taxon>
        <taxon>Pleosporales</taxon>
        <taxon>Pleosporineae</taxon>
        <taxon>Leptosphaeriaceae</taxon>
        <taxon>Plenodomus</taxon>
    </lineage>
</organism>
<protein>
    <recommendedName>
        <fullName evidence="3">Ankyrin</fullName>
    </recommendedName>
</protein>
<reference evidence="1" key="1">
    <citation type="submission" date="2020-01" db="EMBL/GenBank/DDBJ databases">
        <authorList>
            <consortium name="DOE Joint Genome Institute"/>
            <person name="Haridas S."/>
            <person name="Albert R."/>
            <person name="Binder M."/>
            <person name="Bloem J."/>
            <person name="Labutti K."/>
            <person name="Salamov A."/>
            <person name="Andreopoulos B."/>
            <person name="Baker S.E."/>
            <person name="Barry K."/>
            <person name="Bills G."/>
            <person name="Bluhm B.H."/>
            <person name="Cannon C."/>
            <person name="Castanera R."/>
            <person name="Culley D.E."/>
            <person name="Daum C."/>
            <person name="Ezra D."/>
            <person name="Gonzalez J.B."/>
            <person name="Henrissat B."/>
            <person name="Kuo A."/>
            <person name="Liang C."/>
            <person name="Lipzen A."/>
            <person name="Lutzoni F."/>
            <person name="Magnuson J."/>
            <person name="Mondo S."/>
            <person name="Nolan M."/>
            <person name="Ohm R."/>
            <person name="Pangilinan J."/>
            <person name="Park H.-J."/>
            <person name="Ramirez L."/>
            <person name="Alfaro M."/>
            <person name="Sun H."/>
            <person name="Tritt A."/>
            <person name="Yoshinaga Y."/>
            <person name="Zwiers L.-H."/>
            <person name="Turgeon B.G."/>
            <person name="Goodwin S.B."/>
            <person name="Spatafora J.W."/>
            <person name="Crous P.W."/>
            <person name="Grigoriev I.V."/>
        </authorList>
    </citation>
    <scope>NUCLEOTIDE SEQUENCE</scope>
    <source>
        <strain evidence="1">IPT5</strain>
    </source>
</reference>
<dbReference type="InterPro" id="IPR036770">
    <property type="entry name" value="Ankyrin_rpt-contain_sf"/>
</dbReference>
<accession>A0A6A7BMI5</accession>
<proteinExistence type="predicted"/>
<evidence type="ECO:0000313" key="2">
    <source>
        <dbReference type="Proteomes" id="UP000799423"/>
    </source>
</evidence>
<keyword evidence="2" id="KW-1185">Reference proteome</keyword>
<gene>
    <name evidence="1" type="ORF">T440DRAFT_475610</name>
</gene>
<dbReference type="Proteomes" id="UP000799423">
    <property type="component" value="Unassembled WGS sequence"/>
</dbReference>
<sequence>MHRTISNCPEMLARLVELGADVHCFRLAENGPTILQKGARRPGWDHNVGLVVRNLVEQYGVDVNEERSHDQGWTTLEAACYVFPNDAKYGATTDIVEFLLGRGAIITPLCLHTAAAFGNEVLGNLLLSSGASIADLQKPTHIRTSYWEERDLKHCSDVAETAELNGHHELAEKLRGFIGSGRISAEVN</sequence>
<dbReference type="OrthoDB" id="5429838at2759"/>
<evidence type="ECO:0000313" key="1">
    <source>
        <dbReference type="EMBL" id="KAF2855358.1"/>
    </source>
</evidence>
<evidence type="ECO:0008006" key="3">
    <source>
        <dbReference type="Google" id="ProtNLM"/>
    </source>
</evidence>